<feature type="chain" id="PRO_5002317493" evidence="7">
    <location>
        <begin position="23"/>
        <end position="93"/>
    </location>
</feature>
<evidence type="ECO:0000256" key="5">
    <source>
        <dbReference type="ARBA" id="ARBA00023136"/>
    </source>
</evidence>
<dbReference type="AlphaFoldDB" id="A0A0D7BKX3"/>
<dbReference type="PANTHER" id="PTHR21659:SF40">
    <property type="entry name" value="PHOSPHATIDYLSERINE DECARBOXYLASE"/>
    <property type="match status" value="1"/>
</dbReference>
<evidence type="ECO:0000313" key="8">
    <source>
        <dbReference type="EMBL" id="KIY70870.1"/>
    </source>
</evidence>
<evidence type="ECO:0000256" key="1">
    <source>
        <dbReference type="ARBA" id="ARBA00004370"/>
    </source>
</evidence>
<gene>
    <name evidence="8" type="ORF">CYLTODRAFT_451363</name>
</gene>
<protein>
    <submittedName>
        <fullName evidence="8">Uncharacterized protein</fullName>
    </submittedName>
</protein>
<dbReference type="Pfam" id="PF01679">
    <property type="entry name" value="Pmp3"/>
    <property type="match status" value="1"/>
</dbReference>
<reference evidence="8 9" key="1">
    <citation type="journal article" date="2015" name="Fungal Genet. Biol.">
        <title>Evolution of novel wood decay mechanisms in Agaricales revealed by the genome sequences of Fistulina hepatica and Cylindrobasidium torrendii.</title>
        <authorList>
            <person name="Floudas D."/>
            <person name="Held B.W."/>
            <person name="Riley R."/>
            <person name="Nagy L.G."/>
            <person name="Koehler G."/>
            <person name="Ransdell A.S."/>
            <person name="Younus H."/>
            <person name="Chow J."/>
            <person name="Chiniquy J."/>
            <person name="Lipzen A."/>
            <person name="Tritt A."/>
            <person name="Sun H."/>
            <person name="Haridas S."/>
            <person name="LaButti K."/>
            <person name="Ohm R.A."/>
            <person name="Kues U."/>
            <person name="Blanchette R.A."/>
            <person name="Grigoriev I.V."/>
            <person name="Minto R.E."/>
            <person name="Hibbett D.S."/>
        </authorList>
    </citation>
    <scope>NUCLEOTIDE SEQUENCE [LARGE SCALE GENOMIC DNA]</scope>
    <source>
        <strain evidence="8 9">FP15055 ss-10</strain>
    </source>
</reference>
<keyword evidence="3 6" id="KW-0812">Transmembrane</keyword>
<evidence type="ECO:0000313" key="9">
    <source>
        <dbReference type="Proteomes" id="UP000054007"/>
    </source>
</evidence>
<dbReference type="EMBL" id="KN880462">
    <property type="protein sequence ID" value="KIY70870.1"/>
    <property type="molecule type" value="Genomic_DNA"/>
</dbReference>
<evidence type="ECO:0000256" key="3">
    <source>
        <dbReference type="ARBA" id="ARBA00022692"/>
    </source>
</evidence>
<dbReference type="Proteomes" id="UP000054007">
    <property type="component" value="Unassembled WGS sequence"/>
</dbReference>
<dbReference type="GO" id="GO:0016020">
    <property type="term" value="C:membrane"/>
    <property type="evidence" value="ECO:0007669"/>
    <property type="project" value="UniProtKB-SubCell"/>
</dbReference>
<keyword evidence="4 6" id="KW-1133">Transmembrane helix</keyword>
<dbReference type="PANTHER" id="PTHR21659">
    <property type="entry name" value="HYDROPHOBIC PROTEIN RCI2 LOW TEMPERATURE AND SALT RESPONSIVE PROTEIN LTI6 -RELATED"/>
    <property type="match status" value="1"/>
</dbReference>
<comment type="similarity">
    <text evidence="2">Belongs to the UPF0057 (PMP3) family.</text>
</comment>
<organism evidence="8 9">
    <name type="scientific">Cylindrobasidium torrendii FP15055 ss-10</name>
    <dbReference type="NCBI Taxonomy" id="1314674"/>
    <lineage>
        <taxon>Eukaryota</taxon>
        <taxon>Fungi</taxon>
        <taxon>Dikarya</taxon>
        <taxon>Basidiomycota</taxon>
        <taxon>Agaricomycotina</taxon>
        <taxon>Agaricomycetes</taxon>
        <taxon>Agaricomycetidae</taxon>
        <taxon>Agaricales</taxon>
        <taxon>Marasmiineae</taxon>
        <taxon>Physalacriaceae</taxon>
        <taxon>Cylindrobasidium</taxon>
    </lineage>
</organism>
<evidence type="ECO:0000256" key="7">
    <source>
        <dbReference type="SAM" id="SignalP"/>
    </source>
</evidence>
<feature type="transmembrane region" description="Helical" evidence="6">
    <location>
        <begin position="32"/>
        <end position="55"/>
    </location>
</feature>
<evidence type="ECO:0000256" key="2">
    <source>
        <dbReference type="ARBA" id="ARBA00009530"/>
    </source>
</evidence>
<keyword evidence="7" id="KW-0732">Signal</keyword>
<proteinExistence type="inferred from homology"/>
<keyword evidence="5 6" id="KW-0472">Membrane</keyword>
<accession>A0A0D7BKX3</accession>
<feature type="signal peptide" evidence="7">
    <location>
        <begin position="1"/>
        <end position="22"/>
    </location>
</feature>
<comment type="subcellular location">
    <subcellularLocation>
        <location evidence="1">Membrane</location>
    </subcellularLocation>
</comment>
<dbReference type="PROSITE" id="PS51257">
    <property type="entry name" value="PROKAR_LIPOPROTEIN"/>
    <property type="match status" value="1"/>
</dbReference>
<keyword evidence="9" id="KW-1185">Reference proteome</keyword>
<name>A0A0D7BKX3_9AGAR</name>
<dbReference type="OrthoDB" id="2802411at2759"/>
<dbReference type="InterPro" id="IPR000612">
    <property type="entry name" value="PMP3"/>
</dbReference>
<evidence type="ECO:0000256" key="4">
    <source>
        <dbReference type="ARBA" id="ARBA00022989"/>
    </source>
</evidence>
<evidence type="ECO:0000256" key="6">
    <source>
        <dbReference type="SAM" id="Phobius"/>
    </source>
</evidence>
<sequence length="93" mass="9995">MARSSDFLLILVAILCPPVAVAFISGCSCDLLFSILLTLFGAIPGHIHAFWLIYLKLKAEEAYGYGGFVYRGNGTYEALPGQNLPPPPSYGSV</sequence>